<dbReference type="PROSITE" id="PS00430">
    <property type="entry name" value="TONB_DEPENDENT_REC_1"/>
    <property type="match status" value="1"/>
</dbReference>
<keyword evidence="9" id="KW-1133">Transmembrane helix</keyword>
<evidence type="ECO:0000256" key="8">
    <source>
        <dbReference type="SAM" id="MobiDB-lite"/>
    </source>
</evidence>
<evidence type="ECO:0000259" key="10">
    <source>
        <dbReference type="PROSITE" id="PS50109"/>
    </source>
</evidence>
<dbReference type="PANTHER" id="PTHR44936:SF9">
    <property type="entry name" value="SENSOR PROTEIN CREC"/>
    <property type="match status" value="1"/>
</dbReference>
<dbReference type="InterPro" id="IPR003594">
    <property type="entry name" value="HATPase_dom"/>
</dbReference>
<dbReference type="SUPFAM" id="SSF55874">
    <property type="entry name" value="ATPase domain of HSP90 chaperone/DNA topoisomerase II/histidine kinase"/>
    <property type="match status" value="1"/>
</dbReference>
<feature type="transmembrane region" description="Helical" evidence="9">
    <location>
        <begin position="70"/>
        <end position="88"/>
    </location>
</feature>
<feature type="compositionally biased region" description="Basic residues" evidence="8">
    <location>
        <begin position="488"/>
        <end position="497"/>
    </location>
</feature>
<keyword evidence="12" id="KW-1185">Reference proteome</keyword>
<keyword evidence="6" id="KW-0902">Two-component regulatory system</keyword>
<keyword evidence="5 11" id="KW-0418">Kinase</keyword>
<evidence type="ECO:0000256" key="3">
    <source>
        <dbReference type="ARBA" id="ARBA00022553"/>
    </source>
</evidence>
<feature type="transmembrane region" description="Helical" evidence="9">
    <location>
        <begin position="37"/>
        <end position="58"/>
    </location>
</feature>
<organism evidence="11 12">
    <name type="scientific">Spinactinospora alkalitolerans</name>
    <dbReference type="NCBI Taxonomy" id="687207"/>
    <lineage>
        <taxon>Bacteria</taxon>
        <taxon>Bacillati</taxon>
        <taxon>Actinomycetota</taxon>
        <taxon>Actinomycetes</taxon>
        <taxon>Streptosporangiales</taxon>
        <taxon>Nocardiopsidaceae</taxon>
        <taxon>Spinactinospora</taxon>
    </lineage>
</organism>
<keyword evidence="3" id="KW-0597">Phosphoprotein</keyword>
<keyword evidence="7" id="KW-0175">Coiled coil</keyword>
<evidence type="ECO:0000256" key="9">
    <source>
        <dbReference type="SAM" id="Phobius"/>
    </source>
</evidence>
<evidence type="ECO:0000256" key="6">
    <source>
        <dbReference type="ARBA" id="ARBA00023012"/>
    </source>
</evidence>
<keyword evidence="9" id="KW-0472">Membrane</keyword>
<dbReference type="Gene3D" id="3.30.565.10">
    <property type="entry name" value="Histidine kinase-like ATPase, C-terminal domain"/>
    <property type="match status" value="1"/>
</dbReference>
<dbReference type="CDD" id="cd00082">
    <property type="entry name" value="HisKA"/>
    <property type="match status" value="1"/>
</dbReference>
<gene>
    <name evidence="11" type="ORF">HDA32_005522</name>
</gene>
<feature type="region of interest" description="Disordered" evidence="8">
    <location>
        <begin position="412"/>
        <end position="436"/>
    </location>
</feature>
<dbReference type="InterPro" id="IPR050980">
    <property type="entry name" value="2C_sensor_his_kinase"/>
</dbReference>
<feature type="coiled-coil region" evidence="7">
    <location>
        <begin position="255"/>
        <end position="282"/>
    </location>
</feature>
<evidence type="ECO:0000256" key="1">
    <source>
        <dbReference type="ARBA" id="ARBA00000085"/>
    </source>
</evidence>
<dbReference type="InterPro" id="IPR003661">
    <property type="entry name" value="HisK_dim/P_dom"/>
</dbReference>
<evidence type="ECO:0000313" key="12">
    <source>
        <dbReference type="Proteomes" id="UP000589036"/>
    </source>
</evidence>
<comment type="caution">
    <text evidence="11">The sequence shown here is derived from an EMBL/GenBank/DDBJ whole genome shotgun (WGS) entry which is preliminary data.</text>
</comment>
<dbReference type="RefSeq" id="WP_179645888.1">
    <property type="nucleotide sequence ID" value="NZ_BAAAYY010000014.1"/>
</dbReference>
<feature type="transmembrane region" description="Helical" evidence="9">
    <location>
        <begin position="229"/>
        <end position="249"/>
    </location>
</feature>
<proteinExistence type="predicted"/>
<evidence type="ECO:0000256" key="7">
    <source>
        <dbReference type="SAM" id="Coils"/>
    </source>
</evidence>
<evidence type="ECO:0000313" key="11">
    <source>
        <dbReference type="EMBL" id="NYE50402.1"/>
    </source>
</evidence>
<dbReference type="GO" id="GO:0005886">
    <property type="term" value="C:plasma membrane"/>
    <property type="evidence" value="ECO:0007669"/>
    <property type="project" value="UniProtKB-SubCell"/>
</dbReference>
<dbReference type="InterPro" id="IPR010916">
    <property type="entry name" value="TonB_box_CS"/>
</dbReference>
<accession>A0A852U4H9</accession>
<dbReference type="Proteomes" id="UP000589036">
    <property type="component" value="Unassembled WGS sequence"/>
</dbReference>
<dbReference type="SMART" id="SM00387">
    <property type="entry name" value="HATPase_c"/>
    <property type="match status" value="1"/>
</dbReference>
<reference evidence="11 12" key="1">
    <citation type="submission" date="2020-07" db="EMBL/GenBank/DDBJ databases">
        <title>Sequencing the genomes of 1000 actinobacteria strains.</title>
        <authorList>
            <person name="Klenk H.-P."/>
        </authorList>
    </citation>
    <scope>NUCLEOTIDE SEQUENCE [LARGE SCALE GENOMIC DNA]</scope>
    <source>
        <strain evidence="11 12">CXB654</strain>
    </source>
</reference>
<dbReference type="Pfam" id="PF02518">
    <property type="entry name" value="HATPase_c"/>
    <property type="match status" value="1"/>
</dbReference>
<dbReference type="GO" id="GO:0000155">
    <property type="term" value="F:phosphorelay sensor kinase activity"/>
    <property type="evidence" value="ECO:0007669"/>
    <property type="project" value="InterPro"/>
</dbReference>
<keyword evidence="4 11" id="KW-0808">Transferase</keyword>
<keyword evidence="9" id="KW-0812">Transmembrane</keyword>
<feature type="region of interest" description="Disordered" evidence="8">
    <location>
        <begin position="482"/>
        <end position="524"/>
    </location>
</feature>
<feature type="transmembrane region" description="Helical" evidence="9">
    <location>
        <begin position="170"/>
        <end position="192"/>
    </location>
</feature>
<name>A0A852U4H9_9ACTN</name>
<feature type="transmembrane region" description="Helical" evidence="9">
    <location>
        <begin position="100"/>
        <end position="120"/>
    </location>
</feature>
<dbReference type="InterPro" id="IPR005467">
    <property type="entry name" value="His_kinase_dom"/>
</dbReference>
<evidence type="ECO:0000256" key="4">
    <source>
        <dbReference type="ARBA" id="ARBA00022679"/>
    </source>
</evidence>
<dbReference type="EMBL" id="JACCCC010000001">
    <property type="protein sequence ID" value="NYE50402.1"/>
    <property type="molecule type" value="Genomic_DNA"/>
</dbReference>
<evidence type="ECO:0000256" key="2">
    <source>
        <dbReference type="ARBA" id="ARBA00012438"/>
    </source>
</evidence>
<dbReference type="PANTHER" id="PTHR44936">
    <property type="entry name" value="SENSOR PROTEIN CREC"/>
    <property type="match status" value="1"/>
</dbReference>
<dbReference type="EC" id="2.7.13.3" evidence="2"/>
<protein>
    <recommendedName>
        <fullName evidence="2">histidine kinase</fullName>
        <ecNumber evidence="2">2.7.13.3</ecNumber>
    </recommendedName>
</protein>
<dbReference type="AlphaFoldDB" id="A0A852U4H9"/>
<sequence>MRKLALETVALLSVVVAAAVTLHHIEAGPTGITAQLPAMLAMFASGGAAFAALVAEFTARTADQPALRRIAAAMIVYAVIVVPATAAGSANAVDTIVVSAARHTASLATVGLLLASLARFDRPHPWPLPGFRGPVTGTRGTVVAVAATAAVALVAAAVPQFGYPVVTSRFLVVGIVLFWLNGGVALIVAGLVRRRRLWVWTGFGMISIIGGNVPRVLEWEPILSSPMLVPGMRLLGLALILCALLRAALQTHQQLVLDQERLRDAQAEASRVQERMSEQAHELRNALAGVDGAAQLLAMDPQDGADIDRTALRAAMSAELDRMRAMLETDPSRRPNRRVRLKALLEQLVLIRRTTGMAIEFAAEEDLTVDVPPEIVAQVVTNVLANCERHAPGARVWVEAYRLGDRARIQVQDDGPGVPAGKEEEMLRRGAKGGASVGQGIGLHVCRQVLDRYGGRLRLAPAIPERPGCTVIVDLPVEAPEPQGQTLRARRSHRGSRVRWVGSRRSPSEAASTSTSTGGGHVDH</sequence>
<dbReference type="PROSITE" id="PS50109">
    <property type="entry name" value="HIS_KIN"/>
    <property type="match status" value="1"/>
</dbReference>
<feature type="transmembrane region" description="Helical" evidence="9">
    <location>
        <begin position="141"/>
        <end position="158"/>
    </location>
</feature>
<dbReference type="InterPro" id="IPR036890">
    <property type="entry name" value="HATPase_C_sf"/>
</dbReference>
<feature type="domain" description="Histidine kinase" evidence="10">
    <location>
        <begin position="278"/>
        <end position="479"/>
    </location>
</feature>
<evidence type="ECO:0000256" key="5">
    <source>
        <dbReference type="ARBA" id="ARBA00022777"/>
    </source>
</evidence>
<feature type="transmembrane region" description="Helical" evidence="9">
    <location>
        <begin position="197"/>
        <end position="217"/>
    </location>
</feature>
<comment type="catalytic activity">
    <reaction evidence="1">
        <text>ATP + protein L-histidine = ADP + protein N-phospho-L-histidine.</text>
        <dbReference type="EC" id="2.7.13.3"/>
    </reaction>
</comment>